<comment type="caution">
    <text evidence="1">The sequence shown here is derived from an EMBL/GenBank/DDBJ whole genome shotgun (WGS) entry which is preliminary data.</text>
</comment>
<dbReference type="AlphaFoldDB" id="A0A0F5JY10"/>
<keyword evidence="2" id="KW-1185">Reference proteome</keyword>
<proteinExistence type="predicted"/>
<dbReference type="EMBL" id="LAQU01000016">
    <property type="protein sequence ID" value="KKB62723.1"/>
    <property type="molecule type" value="Genomic_DNA"/>
</dbReference>
<dbReference type="Proteomes" id="UP000033618">
    <property type="component" value="Unassembled WGS sequence"/>
</dbReference>
<protein>
    <submittedName>
        <fullName evidence="1">Uncharacterized protein</fullName>
    </submittedName>
</protein>
<organism evidence="1 2">
    <name type="scientific">Robbsia andropogonis</name>
    <dbReference type="NCBI Taxonomy" id="28092"/>
    <lineage>
        <taxon>Bacteria</taxon>
        <taxon>Pseudomonadati</taxon>
        <taxon>Pseudomonadota</taxon>
        <taxon>Betaproteobacteria</taxon>
        <taxon>Burkholderiales</taxon>
        <taxon>Burkholderiaceae</taxon>
        <taxon>Robbsia</taxon>
    </lineage>
</organism>
<accession>A0A0F5JY10</accession>
<evidence type="ECO:0000313" key="1">
    <source>
        <dbReference type="EMBL" id="KKB62723.1"/>
    </source>
</evidence>
<gene>
    <name evidence="1" type="ORF">WM40_15615</name>
</gene>
<sequence length="126" mass="13154">MSATLALTVVVRTVSGLFSTLPIAVRWRSVSRLPAIAGDRTDTTAAGALADAVAVVVGSVPVSTALALPLIAIDTSGYDAGCRHSLHDFTMPRGTRLRVMVDMGKYDMPVTSGFRAMCASATCLVR</sequence>
<name>A0A0F5JY10_9BURK</name>
<evidence type="ECO:0000313" key="2">
    <source>
        <dbReference type="Proteomes" id="UP000033618"/>
    </source>
</evidence>
<reference evidence="1 2" key="1">
    <citation type="submission" date="2015-03" db="EMBL/GenBank/DDBJ databases">
        <title>Draft Genome Sequence of Burkholderia andropogonis type strain ICMP2807, isolated from Sorghum bicolor.</title>
        <authorList>
            <person name="Lopes-Santos L."/>
            <person name="Castro D.B."/>
            <person name="Ottoboni L.M."/>
            <person name="Park D."/>
            <person name="Weirc B.S."/>
            <person name="Destefano S.A."/>
        </authorList>
    </citation>
    <scope>NUCLEOTIDE SEQUENCE [LARGE SCALE GENOMIC DNA]</scope>
    <source>
        <strain evidence="1 2">ICMP2807</strain>
    </source>
</reference>